<evidence type="ECO:0000313" key="3">
    <source>
        <dbReference type="EMBL" id="KAK1840549.1"/>
    </source>
</evidence>
<feature type="compositionally biased region" description="Basic residues" evidence="2">
    <location>
        <begin position="683"/>
        <end position="709"/>
    </location>
</feature>
<feature type="coiled-coil region" evidence="1">
    <location>
        <begin position="335"/>
        <end position="404"/>
    </location>
</feature>
<evidence type="ECO:0000256" key="1">
    <source>
        <dbReference type="SAM" id="Coils"/>
    </source>
</evidence>
<keyword evidence="4" id="KW-1185">Reference proteome</keyword>
<feature type="compositionally biased region" description="Polar residues" evidence="2">
    <location>
        <begin position="80"/>
        <end position="91"/>
    </location>
</feature>
<organism evidence="3 4">
    <name type="scientific">Colletotrichum chrysophilum</name>
    <dbReference type="NCBI Taxonomy" id="1836956"/>
    <lineage>
        <taxon>Eukaryota</taxon>
        <taxon>Fungi</taxon>
        <taxon>Dikarya</taxon>
        <taxon>Ascomycota</taxon>
        <taxon>Pezizomycotina</taxon>
        <taxon>Sordariomycetes</taxon>
        <taxon>Hypocreomycetidae</taxon>
        <taxon>Glomerellales</taxon>
        <taxon>Glomerellaceae</taxon>
        <taxon>Colletotrichum</taxon>
        <taxon>Colletotrichum gloeosporioides species complex</taxon>
    </lineage>
</organism>
<feature type="coiled-coil region" evidence="1">
    <location>
        <begin position="503"/>
        <end position="565"/>
    </location>
</feature>
<reference evidence="3" key="1">
    <citation type="submission" date="2023-01" db="EMBL/GenBank/DDBJ databases">
        <title>Colletotrichum chrysophilum M932 genome sequence.</title>
        <authorList>
            <person name="Baroncelli R."/>
        </authorList>
    </citation>
    <scope>NUCLEOTIDE SEQUENCE</scope>
    <source>
        <strain evidence="3">M932</strain>
    </source>
</reference>
<gene>
    <name evidence="3" type="ORF">CCHR01_16823</name>
</gene>
<dbReference type="Proteomes" id="UP001243330">
    <property type="component" value="Unassembled WGS sequence"/>
</dbReference>
<name>A0AAD9A3S6_9PEZI</name>
<dbReference type="EMBL" id="JAQOWY010000551">
    <property type="protein sequence ID" value="KAK1840549.1"/>
    <property type="molecule type" value="Genomic_DNA"/>
</dbReference>
<feature type="region of interest" description="Disordered" evidence="2">
    <location>
        <begin position="643"/>
        <end position="717"/>
    </location>
</feature>
<feature type="region of interest" description="Disordered" evidence="2">
    <location>
        <begin position="71"/>
        <end position="104"/>
    </location>
</feature>
<evidence type="ECO:0000256" key="2">
    <source>
        <dbReference type="SAM" id="MobiDB-lite"/>
    </source>
</evidence>
<accession>A0AAD9A3S6</accession>
<keyword evidence="1" id="KW-0175">Coiled coil</keyword>
<evidence type="ECO:0000313" key="4">
    <source>
        <dbReference type="Proteomes" id="UP001243330"/>
    </source>
</evidence>
<dbReference type="Gene3D" id="1.10.287.1490">
    <property type="match status" value="1"/>
</dbReference>
<sequence>MTEISSTSLNRNLAYELPYFNEMATLDTHTNGIFMPKDFVGMDSILDEDLSTSPDATSHIFEMSRTRRLPRPNGVLSRDASPTGSTRSFANGHSHSSRRILSRTRTSSWGSYQKQYSSEVAKELTAQAEGEFFALTELMANMSRRSTSLREVWSKIIAERESCYAEMDRMHQRIEEFAEIIEIKEREHSHNHHEHEERQKQILKFNIDLKAAVNSTAEFKTKLAERDTECRHLLHEITQVKDTLSHVRREHEETKKTVETTRHTLISTESSRAELEDRCGKLRGDRDALDLKYTELLSRYEELTTKHDTHHKELVHSKQLNSVLKKEKHDWLHRESELEERLRKHEHRHEEIRRKNKELEDRLEKKQLEIKEFQEVITRAEQRVTKVRHEKTELEQHIEKLKRDIIKEHSCWEEAEDRSSKWKLKWEHSEREIVSLREDVSRVEIIQTELRETITKKIEEIRVLQLEKKRVEEESGRHSGRADDIHRQLVIIQETLSHTESTLSKTQEEIHSKTERIERLQLEFNTAKTKIKDYEIEIKSHKSLAATLQVEVESLTTECGSLKQKCRDWEGRYEDVCESVTEYEDGGSGYEFEISSMRTMLRESREQKEKAISARNNADRERDEAIARYEEKCREMERLEERMRTQLHEQERRRSSSGRTVVRHFSKSGNGMTSSSEAGNGHSHSHSHGHSHSHTHGHNHSHGHTHSHGHIHDHESV</sequence>
<dbReference type="AlphaFoldDB" id="A0AAD9A3S6"/>
<proteinExistence type="predicted"/>
<protein>
    <submittedName>
        <fullName evidence="3">Uncharacterized protein</fullName>
    </submittedName>
</protein>
<feature type="compositionally biased region" description="Basic and acidic residues" evidence="2">
    <location>
        <begin position="643"/>
        <end position="654"/>
    </location>
</feature>
<dbReference type="SUPFAM" id="SSF57997">
    <property type="entry name" value="Tropomyosin"/>
    <property type="match status" value="1"/>
</dbReference>
<comment type="caution">
    <text evidence="3">The sequence shown here is derived from an EMBL/GenBank/DDBJ whole genome shotgun (WGS) entry which is preliminary data.</text>
</comment>